<dbReference type="InterPro" id="IPR040217">
    <property type="entry name" value="ACR1-12"/>
</dbReference>
<protein>
    <recommendedName>
        <fullName evidence="2">ACT domain-containing protein ACR</fullName>
    </recommendedName>
    <alternativeName>
        <fullName evidence="2">Protein ACT DOMAIN REPEATS</fullName>
    </alternativeName>
</protein>
<dbReference type="InterPro" id="IPR045865">
    <property type="entry name" value="ACT-like_dom_sf"/>
</dbReference>
<evidence type="ECO:0000313" key="3">
    <source>
        <dbReference type="EMBL" id="THG18793.1"/>
    </source>
</evidence>
<evidence type="ECO:0000256" key="1">
    <source>
        <dbReference type="ARBA" id="ARBA00022737"/>
    </source>
</evidence>
<organism evidence="3 4">
    <name type="scientific">Camellia sinensis var. sinensis</name>
    <name type="common">China tea</name>
    <dbReference type="NCBI Taxonomy" id="542762"/>
    <lineage>
        <taxon>Eukaryota</taxon>
        <taxon>Viridiplantae</taxon>
        <taxon>Streptophyta</taxon>
        <taxon>Embryophyta</taxon>
        <taxon>Tracheophyta</taxon>
        <taxon>Spermatophyta</taxon>
        <taxon>Magnoliopsida</taxon>
        <taxon>eudicotyledons</taxon>
        <taxon>Gunneridae</taxon>
        <taxon>Pentapetalae</taxon>
        <taxon>asterids</taxon>
        <taxon>Ericales</taxon>
        <taxon>Theaceae</taxon>
        <taxon>Camellia</taxon>
    </lineage>
</organism>
<accession>A0A4S4EPX0</accession>
<dbReference type="Gene3D" id="3.30.70.260">
    <property type="match status" value="1"/>
</dbReference>
<gene>
    <name evidence="3" type="ORF">TEA_012693</name>
</gene>
<dbReference type="AlphaFoldDB" id="A0A4S4EPX0"/>
<keyword evidence="1 2" id="KW-0677">Repeat</keyword>
<keyword evidence="4" id="KW-1185">Reference proteome</keyword>
<dbReference type="PANTHER" id="PTHR31096:SF7">
    <property type="entry name" value="ACT DOMAIN-CONTAINING PROTEIN ACR1"/>
    <property type="match status" value="1"/>
</dbReference>
<reference evidence="3 4" key="1">
    <citation type="journal article" date="2018" name="Proc. Natl. Acad. Sci. U.S.A.">
        <title>Draft genome sequence of Camellia sinensis var. sinensis provides insights into the evolution of the tea genome and tea quality.</title>
        <authorList>
            <person name="Wei C."/>
            <person name="Yang H."/>
            <person name="Wang S."/>
            <person name="Zhao J."/>
            <person name="Liu C."/>
            <person name="Gao L."/>
            <person name="Xia E."/>
            <person name="Lu Y."/>
            <person name="Tai Y."/>
            <person name="She G."/>
            <person name="Sun J."/>
            <person name="Cao H."/>
            <person name="Tong W."/>
            <person name="Gao Q."/>
            <person name="Li Y."/>
            <person name="Deng W."/>
            <person name="Jiang X."/>
            <person name="Wang W."/>
            <person name="Chen Q."/>
            <person name="Zhang S."/>
            <person name="Li H."/>
            <person name="Wu J."/>
            <person name="Wang P."/>
            <person name="Li P."/>
            <person name="Shi C."/>
            <person name="Zheng F."/>
            <person name="Jian J."/>
            <person name="Huang B."/>
            <person name="Shan D."/>
            <person name="Shi M."/>
            <person name="Fang C."/>
            <person name="Yue Y."/>
            <person name="Li F."/>
            <person name="Li D."/>
            <person name="Wei S."/>
            <person name="Han B."/>
            <person name="Jiang C."/>
            <person name="Yin Y."/>
            <person name="Xia T."/>
            <person name="Zhang Z."/>
            <person name="Bennetzen J.L."/>
            <person name="Zhao S."/>
            <person name="Wan X."/>
        </authorList>
    </citation>
    <scope>NUCLEOTIDE SEQUENCE [LARGE SCALE GENOMIC DNA]</scope>
    <source>
        <strain evidence="4">cv. Shuchazao</strain>
        <tissue evidence="3">Leaf</tissue>
    </source>
</reference>
<evidence type="ECO:0000256" key="2">
    <source>
        <dbReference type="RuleBase" id="RU369043"/>
    </source>
</evidence>
<sequence>MDRPGLISEISAVLTELGCLVTAAVAWTHNSRMACIIYVEKECKGGKPITEVQAQLENVVEAHHCDGEKRSMRLTSPAAGRTRTERRLHQLMSTDGDYEGYCCSSPGCHRGGGSGGGVLKTHSSYQPPPVIFNPAFIASSPAKFFGSDDPSNRTSLYMLKTHSWKLRNNANRNNGTSADSSLRTQLQLQLQLHSAEAFTLVLFQLTLILLHATY</sequence>
<dbReference type="PANTHER" id="PTHR31096">
    <property type="entry name" value="ACT DOMAIN-CONTAINING PROTEIN ACR4-RELATED"/>
    <property type="match status" value="1"/>
</dbReference>
<dbReference type="EMBL" id="SDRB02002822">
    <property type="protein sequence ID" value="THG18793.1"/>
    <property type="molecule type" value="Genomic_DNA"/>
</dbReference>
<dbReference type="Proteomes" id="UP000306102">
    <property type="component" value="Unassembled WGS sequence"/>
</dbReference>
<name>A0A4S4EPX0_CAMSN</name>
<proteinExistence type="predicted"/>
<comment type="function">
    <text evidence="2">Binds amino acids.</text>
</comment>
<dbReference type="SUPFAM" id="SSF55021">
    <property type="entry name" value="ACT-like"/>
    <property type="match status" value="1"/>
</dbReference>
<comment type="caution">
    <text evidence="3">The sequence shown here is derived from an EMBL/GenBank/DDBJ whole genome shotgun (WGS) entry which is preliminary data.</text>
</comment>
<dbReference type="GO" id="GO:0016597">
    <property type="term" value="F:amino acid binding"/>
    <property type="evidence" value="ECO:0007669"/>
    <property type="project" value="UniProtKB-UniRule"/>
</dbReference>
<evidence type="ECO:0000313" key="4">
    <source>
        <dbReference type="Proteomes" id="UP000306102"/>
    </source>
</evidence>